<proteinExistence type="predicted"/>
<sequence>MDEGSGVLARTFTLEKRLFQLPRSRISSCIVGAYTNIQVHIRTNDTQTRNNSLCITVRVALCGNRNHSTLRGGLVLSHHTNRAVIFPSLACCERKYQPRQSAGNPSGPPRLCIASASASALPGPICSDLMALGEEMMAKCQHPGVGHCPRVLEANCLELHAHEKDWSERALQRYKWKENREGGLWPIVGRLSLKKKLFSRELARVVVQKQSKFEVNIQCDRGETSNPLRLSSTPNFIDKSRGSKWSNSLPLKLSRY</sequence>
<reference evidence="1" key="1">
    <citation type="submission" date="2016-07" db="EMBL/GenBank/DDBJ databases">
        <authorList>
            <person name="Bretaudeau A."/>
        </authorList>
    </citation>
    <scope>NUCLEOTIDE SEQUENCE</scope>
    <source>
        <strain evidence="1">Rice</strain>
        <tissue evidence="1">Whole body</tissue>
    </source>
</reference>
<organism evidence="1">
    <name type="scientific">Spodoptera frugiperda</name>
    <name type="common">Fall armyworm</name>
    <dbReference type="NCBI Taxonomy" id="7108"/>
    <lineage>
        <taxon>Eukaryota</taxon>
        <taxon>Metazoa</taxon>
        <taxon>Ecdysozoa</taxon>
        <taxon>Arthropoda</taxon>
        <taxon>Hexapoda</taxon>
        <taxon>Insecta</taxon>
        <taxon>Pterygota</taxon>
        <taxon>Neoptera</taxon>
        <taxon>Endopterygota</taxon>
        <taxon>Lepidoptera</taxon>
        <taxon>Glossata</taxon>
        <taxon>Ditrysia</taxon>
        <taxon>Noctuoidea</taxon>
        <taxon>Noctuidae</taxon>
        <taxon>Amphipyrinae</taxon>
        <taxon>Spodoptera</taxon>
    </lineage>
</organism>
<dbReference type="EMBL" id="ODYU01007161">
    <property type="protein sequence ID" value="SOQ49698.1"/>
    <property type="molecule type" value="Genomic_DNA"/>
</dbReference>
<protein>
    <submittedName>
        <fullName evidence="1">SFRICE_024112</fullName>
    </submittedName>
</protein>
<accession>A0A2H1W9F2</accession>
<dbReference type="AlphaFoldDB" id="A0A2H1W9F2"/>
<name>A0A2H1W9F2_SPOFR</name>
<gene>
    <name evidence="1" type="ORF">SFRICE_024112</name>
</gene>
<evidence type="ECO:0000313" key="1">
    <source>
        <dbReference type="EMBL" id="SOQ49698.1"/>
    </source>
</evidence>